<reference evidence="1 2" key="1">
    <citation type="submission" date="2015-01" db="EMBL/GenBank/DDBJ databases">
        <title>Evolution of Trichinella species and genotypes.</title>
        <authorList>
            <person name="Korhonen P.K."/>
            <person name="Edoardo P."/>
            <person name="Giuseppe L.R."/>
            <person name="Gasser R.B."/>
        </authorList>
    </citation>
    <scope>NUCLEOTIDE SEQUENCE [LARGE SCALE GENOMIC DNA]</scope>
    <source>
        <strain evidence="1">ISS417</strain>
    </source>
</reference>
<keyword evidence="2" id="KW-1185">Reference proteome</keyword>
<evidence type="ECO:0000313" key="1">
    <source>
        <dbReference type="EMBL" id="KRX28918.1"/>
    </source>
</evidence>
<gene>
    <name evidence="1" type="ORF">T05_8559</name>
</gene>
<evidence type="ECO:0000313" key="2">
    <source>
        <dbReference type="Proteomes" id="UP000055048"/>
    </source>
</evidence>
<sequence>MRSCPSTKEWYLTTVITLAKCSYVIYAGRDERKKVSL</sequence>
<dbReference type="AlphaFoldDB" id="A0A0V0SQV4"/>
<name>A0A0V0SQV4_9BILA</name>
<proteinExistence type="predicted"/>
<dbReference type="EMBL" id="JYDJ01003876">
    <property type="protein sequence ID" value="KRX28918.1"/>
    <property type="molecule type" value="Genomic_DNA"/>
</dbReference>
<protein>
    <submittedName>
        <fullName evidence="1">Uncharacterized protein</fullName>
    </submittedName>
</protein>
<dbReference type="Proteomes" id="UP000055048">
    <property type="component" value="Unassembled WGS sequence"/>
</dbReference>
<organism evidence="1 2">
    <name type="scientific">Trichinella murrelli</name>
    <dbReference type="NCBI Taxonomy" id="144512"/>
    <lineage>
        <taxon>Eukaryota</taxon>
        <taxon>Metazoa</taxon>
        <taxon>Ecdysozoa</taxon>
        <taxon>Nematoda</taxon>
        <taxon>Enoplea</taxon>
        <taxon>Dorylaimia</taxon>
        <taxon>Trichinellida</taxon>
        <taxon>Trichinellidae</taxon>
        <taxon>Trichinella</taxon>
    </lineage>
</organism>
<comment type="caution">
    <text evidence="1">The sequence shown here is derived from an EMBL/GenBank/DDBJ whole genome shotgun (WGS) entry which is preliminary data.</text>
</comment>
<accession>A0A0V0SQV4</accession>